<sequence>MDNMNTFVEYSICNRPGPGPHQHQHHPLHHPLSDCFTGEARLYGGPGGAGATTLHHQHQHHHDQHTGNTGAYAAQSCATNSDYTAASGPAASTVHHQYFMEESVHSTYYHQSTFPSAAPSVAPSYGAMAGAYCGPQGALAGPQYPQQLGGGPADRERGDEEGAQAGQGQTFDWMKVKRNPPKTVHNNAIRTNFTTRQLTELEKEFHFSKYLTRARRVEIAATLELNETQVKIWFQNRRMKQKKREREGATCASAHSSSSGTNKDLEDTDNSSGSMSPGTSSSSETS</sequence>
<evidence type="ECO:0000259" key="11">
    <source>
        <dbReference type="PROSITE" id="PS50071"/>
    </source>
</evidence>
<dbReference type="PANTHER" id="PTHR45946">
    <property type="entry name" value="HOMEOBOX PROTEIN ROUGH-RELATED"/>
    <property type="match status" value="1"/>
</dbReference>
<reference evidence="12" key="2">
    <citation type="submission" date="2025-08" db="UniProtKB">
        <authorList>
            <consortium name="Ensembl"/>
        </authorList>
    </citation>
    <scope>IDENTIFICATION</scope>
</reference>
<evidence type="ECO:0000256" key="7">
    <source>
        <dbReference type="ARBA" id="ARBA00023242"/>
    </source>
</evidence>
<accession>A0A3P8W5Q1</accession>
<dbReference type="InterPro" id="IPR009057">
    <property type="entry name" value="Homeodomain-like_sf"/>
</dbReference>
<dbReference type="SMART" id="SM00389">
    <property type="entry name" value="HOX"/>
    <property type="match status" value="1"/>
</dbReference>
<dbReference type="PANTHER" id="PTHR45946:SF5">
    <property type="entry name" value="HOMEOBOX PROTEIN HOX-B1"/>
    <property type="match status" value="1"/>
</dbReference>
<evidence type="ECO:0000313" key="13">
    <source>
        <dbReference type="Proteomes" id="UP000265120"/>
    </source>
</evidence>
<dbReference type="InterPro" id="IPR046327">
    <property type="entry name" value="HXA1/B1/D1"/>
</dbReference>
<reference evidence="12" key="3">
    <citation type="submission" date="2025-09" db="UniProtKB">
        <authorList>
            <consortium name="Ensembl"/>
        </authorList>
    </citation>
    <scope>IDENTIFICATION</scope>
</reference>
<dbReference type="Pfam" id="PF00046">
    <property type="entry name" value="Homeodomain"/>
    <property type="match status" value="1"/>
</dbReference>
<feature type="region of interest" description="Disordered" evidence="10">
    <location>
        <begin position="142"/>
        <end position="166"/>
    </location>
</feature>
<feature type="region of interest" description="Disordered" evidence="10">
    <location>
        <begin position="237"/>
        <end position="286"/>
    </location>
</feature>
<dbReference type="FunFam" id="1.10.10.60:FF:000113">
    <property type="entry name" value="homeobox protein Hox-B1"/>
    <property type="match status" value="1"/>
</dbReference>
<keyword evidence="2" id="KW-0217">Developmental protein</keyword>
<evidence type="ECO:0000256" key="3">
    <source>
        <dbReference type="ARBA" id="ARBA00023015"/>
    </source>
</evidence>
<organism evidence="12 13">
    <name type="scientific">Cynoglossus semilaevis</name>
    <name type="common">Tongue sole</name>
    <dbReference type="NCBI Taxonomy" id="244447"/>
    <lineage>
        <taxon>Eukaryota</taxon>
        <taxon>Metazoa</taxon>
        <taxon>Chordata</taxon>
        <taxon>Craniata</taxon>
        <taxon>Vertebrata</taxon>
        <taxon>Euteleostomi</taxon>
        <taxon>Actinopterygii</taxon>
        <taxon>Neopterygii</taxon>
        <taxon>Teleostei</taxon>
        <taxon>Neoteleostei</taxon>
        <taxon>Acanthomorphata</taxon>
        <taxon>Carangaria</taxon>
        <taxon>Pleuronectiformes</taxon>
        <taxon>Pleuronectoidei</taxon>
        <taxon>Cynoglossidae</taxon>
        <taxon>Cynoglossinae</taxon>
        <taxon>Cynoglossus</taxon>
    </lineage>
</organism>
<dbReference type="PRINTS" id="PR00024">
    <property type="entry name" value="HOMEOBOX"/>
</dbReference>
<proteinExistence type="predicted"/>
<evidence type="ECO:0000256" key="1">
    <source>
        <dbReference type="ARBA" id="ARBA00004123"/>
    </source>
</evidence>
<dbReference type="AlphaFoldDB" id="A0A3P8W5Q1"/>
<evidence type="ECO:0000256" key="9">
    <source>
        <dbReference type="RuleBase" id="RU000682"/>
    </source>
</evidence>
<dbReference type="GO" id="GO:0000978">
    <property type="term" value="F:RNA polymerase II cis-regulatory region sequence-specific DNA binding"/>
    <property type="evidence" value="ECO:0007669"/>
    <property type="project" value="TreeGrafter"/>
</dbReference>
<keyword evidence="4 8" id="KW-0238">DNA-binding</keyword>
<keyword evidence="6" id="KW-0804">Transcription</keyword>
<feature type="domain" description="Homeobox" evidence="11">
    <location>
        <begin position="184"/>
        <end position="244"/>
    </location>
</feature>
<evidence type="ECO:0000256" key="5">
    <source>
        <dbReference type="ARBA" id="ARBA00023155"/>
    </source>
</evidence>
<dbReference type="InterPro" id="IPR020479">
    <property type="entry name" value="HD_metazoa"/>
</dbReference>
<feature type="region of interest" description="Disordered" evidence="10">
    <location>
        <begin position="46"/>
        <end position="69"/>
    </location>
</feature>
<reference evidence="12 13" key="1">
    <citation type="journal article" date="2014" name="Nat. Genet.">
        <title>Whole-genome sequence of a flatfish provides insights into ZW sex chromosome evolution and adaptation to a benthic lifestyle.</title>
        <authorList>
            <person name="Chen S."/>
            <person name="Zhang G."/>
            <person name="Shao C."/>
            <person name="Huang Q."/>
            <person name="Liu G."/>
            <person name="Zhang P."/>
            <person name="Song W."/>
            <person name="An N."/>
            <person name="Chalopin D."/>
            <person name="Volff J.N."/>
            <person name="Hong Y."/>
            <person name="Li Q."/>
            <person name="Sha Z."/>
            <person name="Zhou H."/>
            <person name="Xie M."/>
            <person name="Yu Q."/>
            <person name="Liu Y."/>
            <person name="Xiang H."/>
            <person name="Wang N."/>
            <person name="Wu K."/>
            <person name="Yang C."/>
            <person name="Zhou Q."/>
            <person name="Liao X."/>
            <person name="Yang L."/>
            <person name="Hu Q."/>
            <person name="Zhang J."/>
            <person name="Meng L."/>
            <person name="Jin L."/>
            <person name="Tian Y."/>
            <person name="Lian J."/>
            <person name="Yang J."/>
            <person name="Miao G."/>
            <person name="Liu S."/>
            <person name="Liang Z."/>
            <person name="Yan F."/>
            <person name="Li Y."/>
            <person name="Sun B."/>
            <person name="Zhang H."/>
            <person name="Zhang J."/>
            <person name="Zhu Y."/>
            <person name="Du M."/>
            <person name="Zhao Y."/>
            <person name="Schartl M."/>
            <person name="Tang Q."/>
            <person name="Wang J."/>
        </authorList>
    </citation>
    <scope>NUCLEOTIDE SEQUENCE</scope>
</reference>
<evidence type="ECO:0000256" key="2">
    <source>
        <dbReference type="ARBA" id="ARBA00022473"/>
    </source>
</evidence>
<feature type="DNA-binding region" description="Homeobox" evidence="8">
    <location>
        <begin position="186"/>
        <end position="245"/>
    </location>
</feature>
<dbReference type="GeneTree" id="ENSGT00940000166856"/>
<keyword evidence="5 8" id="KW-0371">Homeobox</keyword>
<dbReference type="SUPFAM" id="SSF46689">
    <property type="entry name" value="Homeodomain-like"/>
    <property type="match status" value="1"/>
</dbReference>
<dbReference type="Gene3D" id="1.10.10.60">
    <property type="entry name" value="Homeodomain-like"/>
    <property type="match status" value="1"/>
</dbReference>
<dbReference type="PROSITE" id="PS50071">
    <property type="entry name" value="HOMEOBOX_2"/>
    <property type="match status" value="1"/>
</dbReference>
<feature type="compositionally biased region" description="Polar residues" evidence="10">
    <location>
        <begin position="253"/>
        <end position="262"/>
    </location>
</feature>
<evidence type="ECO:0000256" key="6">
    <source>
        <dbReference type="ARBA" id="ARBA00023163"/>
    </source>
</evidence>
<dbReference type="GO" id="GO:0000981">
    <property type="term" value="F:DNA-binding transcription factor activity, RNA polymerase II-specific"/>
    <property type="evidence" value="ECO:0007669"/>
    <property type="project" value="InterPro"/>
</dbReference>
<comment type="subcellular location">
    <subcellularLocation>
        <location evidence="1 8 9">Nucleus</location>
    </subcellularLocation>
</comment>
<protein>
    <submittedName>
        <fullName evidence="12">Homeobox B1a</fullName>
    </submittedName>
</protein>
<evidence type="ECO:0000256" key="10">
    <source>
        <dbReference type="SAM" id="MobiDB-lite"/>
    </source>
</evidence>
<dbReference type="InterPro" id="IPR017970">
    <property type="entry name" value="Homeobox_CS"/>
</dbReference>
<dbReference type="GO" id="GO:0005634">
    <property type="term" value="C:nucleus"/>
    <property type="evidence" value="ECO:0007669"/>
    <property type="project" value="UniProtKB-SubCell"/>
</dbReference>
<dbReference type="Ensembl" id="ENSCSET00000020122.1">
    <property type="protein sequence ID" value="ENSCSEP00000019880.1"/>
    <property type="gene ID" value="ENSCSEG00000012675.1"/>
</dbReference>
<feature type="compositionally biased region" description="Low complexity" evidence="10">
    <location>
        <begin position="271"/>
        <end position="286"/>
    </location>
</feature>
<dbReference type="CDD" id="cd00086">
    <property type="entry name" value="homeodomain"/>
    <property type="match status" value="1"/>
</dbReference>
<dbReference type="InterPro" id="IPR001356">
    <property type="entry name" value="HD"/>
</dbReference>
<dbReference type="Proteomes" id="UP000265120">
    <property type="component" value="Chromosome 17"/>
</dbReference>
<name>A0A3P8W5Q1_CYNSE</name>
<evidence type="ECO:0000313" key="12">
    <source>
        <dbReference type="Ensembl" id="ENSCSEP00000019880.1"/>
    </source>
</evidence>
<evidence type="ECO:0000256" key="8">
    <source>
        <dbReference type="PROSITE-ProRule" id="PRU00108"/>
    </source>
</evidence>
<evidence type="ECO:0000256" key="4">
    <source>
        <dbReference type="ARBA" id="ARBA00023125"/>
    </source>
</evidence>
<keyword evidence="7 8" id="KW-0539">Nucleus</keyword>
<dbReference type="PROSITE" id="PS00027">
    <property type="entry name" value="HOMEOBOX_1"/>
    <property type="match status" value="1"/>
</dbReference>
<keyword evidence="3" id="KW-0805">Transcription regulation</keyword>
<keyword evidence="13" id="KW-1185">Reference proteome</keyword>